<keyword evidence="21" id="KW-1185">Reference proteome</keyword>
<feature type="binding site" evidence="14">
    <location>
        <position position="477"/>
    </location>
    <ligand>
        <name>substrate</name>
    </ligand>
</feature>
<dbReference type="Gene3D" id="3.40.50.920">
    <property type="match status" value="1"/>
</dbReference>
<dbReference type="PROSITE" id="PS00802">
    <property type="entry name" value="TRANSKETOLASE_2"/>
    <property type="match status" value="1"/>
</dbReference>
<dbReference type="InterPro" id="IPR029061">
    <property type="entry name" value="THDP-binding"/>
</dbReference>
<dbReference type="Gene3D" id="3.40.50.970">
    <property type="match status" value="2"/>
</dbReference>
<comment type="cofactor">
    <cofactor evidence="18">
        <name>Mg(2+)</name>
        <dbReference type="ChEBI" id="CHEBI:18420"/>
    </cofactor>
    <cofactor evidence="18">
        <name>Ca(2+)</name>
        <dbReference type="ChEBI" id="CHEBI:29108"/>
    </cofactor>
    <cofactor evidence="18">
        <name>Mn(2+)</name>
        <dbReference type="ChEBI" id="CHEBI:29035"/>
    </cofactor>
    <cofactor evidence="18">
        <name>Co(2+)</name>
        <dbReference type="ChEBI" id="CHEBI:48828"/>
    </cofactor>
    <text evidence="18">Binds 1 Mg(2+) ion per subunit. Can also utilize other divalent metal cations, such as Ca(2+), Mn(2+) and Co(2+).</text>
</comment>
<feature type="binding site" evidence="15">
    <location>
        <position position="441"/>
    </location>
    <ligand>
        <name>thiamine diphosphate</name>
        <dbReference type="ChEBI" id="CHEBI:58937"/>
    </ligand>
</feature>
<dbReference type="AlphaFoldDB" id="A0A9Q3URX9"/>
<comment type="cofactor">
    <cofactor evidence="16">
        <name>Mg(2+)</name>
        <dbReference type="ChEBI" id="CHEBI:18420"/>
    </cofactor>
    <text evidence="16">Binds 1 Mg(2+) ion per subunit. Can also utilize other divalent metal cations, such as Ca(2+), Mn(2+) and Co(2+).</text>
</comment>
<feature type="binding site" evidence="15">
    <location>
        <position position="264"/>
    </location>
    <ligand>
        <name>thiamine diphosphate</name>
        <dbReference type="ChEBI" id="CHEBI:58937"/>
    </ligand>
</feature>
<evidence type="ECO:0000256" key="4">
    <source>
        <dbReference type="ARBA" id="ARBA00011738"/>
    </source>
</evidence>
<evidence type="ECO:0000313" key="21">
    <source>
        <dbReference type="Proteomes" id="UP001108027"/>
    </source>
</evidence>
<dbReference type="GO" id="GO:0046872">
    <property type="term" value="F:metal ion binding"/>
    <property type="evidence" value="ECO:0007669"/>
    <property type="project" value="UniProtKB-KW"/>
</dbReference>
<evidence type="ECO:0000256" key="6">
    <source>
        <dbReference type="ARBA" id="ARBA00022679"/>
    </source>
</evidence>
<keyword evidence="9 16" id="KW-0460">Magnesium</keyword>
<name>A0A9Q3URX9_9GAMM</name>
<sequence length="668" mass="71704">MSSAPAARDLANAIRALSMDAVQKANSGHPGAPMGMADIAEVLWRGFLKHNPANPHWADRDRFVLSNGHGSMLLYSLLHLTGYDVSLDDIKNFRQLGSPTAGHPEYGDAPGIETTTGPLGQGFANAVGMALAEKMLAAQFNRDGHEIVDHNTFCFLGDGCMMEGISHEAASLAGTLGLGKLVAFYDDNGISIDGEVEGWFTDDTVARFRAYGWHVIPNVDGHSPQEVKLAVENALKNGDQPTLICCKTVIGFGSPNKQGKEESHGAALGEEEITLTRDALGWHHGPFEVPDDIYQAWNARAAGAKAEADWQARFEAYRAEHPELAAEFQRRLAGELPATFEQQADDFIAQCQQAMDKVATRKASEQALNAYGPGLPELTGGSADLGGSNNTVWKGCKSITAGDASGNYIHYGVREFGMTAIMNGLCLHGGVRPYGGTFLTFMEYARNAVRMAALMHQPNILVYTHDSIGLGEDGPTHQPIEQIANLRMTPNLSTWRPCDTVETAVAWKHAIQRGDGPTALIFSRQGLPCQERDDAVLGTVAKGGYTLLQTGEGQPEAIIIATGSEVELAVNAARALGEQGRNVRVVSMPSVDAFLSQSADYQEQVLPSAVRARVAVEAAIVDYWYRFVGLDGKVVGMHGYGASAPAGDLYKHFNITAEAVQQAVDSLL</sequence>
<dbReference type="EC" id="2.2.1.1" evidence="5 12"/>
<evidence type="ECO:0000256" key="3">
    <source>
        <dbReference type="ARBA" id="ARBA00007131"/>
    </source>
</evidence>
<reference evidence="20" key="1">
    <citation type="submission" date="2021-10" db="EMBL/GenBank/DDBJ databases">
        <title>The diversity and Nitrogen Metabolism of Culturable Nitrate-Utilizing Bacteria Within the Oxygen Minimum Zone of the Changjiang (Yangtze River)Estuary.</title>
        <authorList>
            <person name="Zhang D."/>
            <person name="Zheng J."/>
            <person name="Liu S."/>
            <person name="He W."/>
        </authorList>
    </citation>
    <scope>NUCLEOTIDE SEQUENCE</scope>
    <source>
        <strain evidence="20">FXH-223</strain>
    </source>
</reference>
<evidence type="ECO:0000256" key="15">
    <source>
        <dbReference type="PIRSR" id="PIRSR605478-3"/>
    </source>
</evidence>
<proteinExistence type="inferred from homology"/>
<feature type="domain" description="Transketolase-like pyrimidine-binding" evidence="19">
    <location>
        <begin position="358"/>
        <end position="529"/>
    </location>
</feature>
<feature type="binding site" evidence="14">
    <location>
        <position position="29"/>
    </location>
    <ligand>
        <name>substrate</name>
    </ligand>
</feature>
<feature type="binding site" evidence="14">
    <location>
        <position position="473"/>
    </location>
    <ligand>
        <name>substrate</name>
    </ligand>
</feature>
<evidence type="ECO:0000256" key="7">
    <source>
        <dbReference type="ARBA" id="ARBA00022723"/>
    </source>
</evidence>
<comment type="cofactor">
    <cofactor evidence="15">
        <name>thiamine diphosphate</name>
        <dbReference type="ChEBI" id="CHEBI:58937"/>
    </cofactor>
    <text evidence="15">Binds 1 thiamine pyrophosphate per subunit. During the reaction, the substrate forms a covalent intermediate with the cofactor.</text>
</comment>
<feature type="binding site" evidence="14">
    <location>
        <position position="465"/>
    </location>
    <ligand>
        <name>substrate</name>
    </ligand>
</feature>
<dbReference type="PANTHER" id="PTHR43522:SF2">
    <property type="entry name" value="TRANSKETOLASE 1-RELATED"/>
    <property type="match status" value="1"/>
</dbReference>
<feature type="binding site" evidence="15">
    <location>
        <position position="188"/>
    </location>
    <ligand>
        <name>thiamine diphosphate</name>
        <dbReference type="ChEBI" id="CHEBI:58937"/>
    </ligand>
</feature>
<feature type="site" description="Important for catalytic activity" evidence="17">
    <location>
        <position position="29"/>
    </location>
</feature>
<dbReference type="InterPro" id="IPR049557">
    <property type="entry name" value="Transketolase_CS"/>
</dbReference>
<comment type="caution">
    <text evidence="20">The sequence shown here is derived from an EMBL/GenBank/DDBJ whole genome shotgun (WGS) entry which is preliminary data.</text>
</comment>
<evidence type="ECO:0000259" key="19">
    <source>
        <dbReference type="SMART" id="SM00861"/>
    </source>
</evidence>
<evidence type="ECO:0000256" key="18">
    <source>
        <dbReference type="RuleBase" id="RU004996"/>
    </source>
</evidence>
<evidence type="ECO:0000256" key="2">
    <source>
        <dbReference type="ARBA" id="ARBA00001941"/>
    </source>
</evidence>
<dbReference type="SUPFAM" id="SSF52518">
    <property type="entry name" value="Thiamin diphosphate-binding fold (THDP-binding)"/>
    <property type="match status" value="2"/>
</dbReference>
<comment type="subunit">
    <text evidence="4 18">Homodimer.</text>
</comment>
<evidence type="ECO:0000256" key="9">
    <source>
        <dbReference type="ARBA" id="ARBA00022842"/>
    </source>
</evidence>
<evidence type="ECO:0000256" key="11">
    <source>
        <dbReference type="ARBA" id="ARBA00049473"/>
    </source>
</evidence>
<dbReference type="Pfam" id="PF22613">
    <property type="entry name" value="Transketolase_C_1"/>
    <property type="match status" value="1"/>
</dbReference>
<dbReference type="GO" id="GO:0009052">
    <property type="term" value="P:pentose-phosphate shunt, non-oxidative branch"/>
    <property type="evidence" value="ECO:0007669"/>
    <property type="project" value="UniProtKB-ARBA"/>
</dbReference>
<evidence type="ECO:0000256" key="8">
    <source>
        <dbReference type="ARBA" id="ARBA00022837"/>
    </source>
</evidence>
<feature type="binding site" evidence="15">
    <location>
        <position position="159"/>
    </location>
    <ligand>
        <name>thiamine diphosphate</name>
        <dbReference type="ChEBI" id="CHEBI:58937"/>
    </ligand>
</feature>
<feature type="binding site" evidence="14">
    <location>
        <position position="264"/>
    </location>
    <ligand>
        <name>substrate</name>
    </ligand>
</feature>
<dbReference type="InterPro" id="IPR055152">
    <property type="entry name" value="Transketolase-like_C_2"/>
</dbReference>
<comment type="catalytic activity">
    <reaction evidence="11 18">
        <text>D-sedoheptulose 7-phosphate + D-glyceraldehyde 3-phosphate = aldehydo-D-ribose 5-phosphate + D-xylulose 5-phosphate</text>
        <dbReference type="Rhea" id="RHEA:10508"/>
        <dbReference type="ChEBI" id="CHEBI:57483"/>
        <dbReference type="ChEBI" id="CHEBI:57737"/>
        <dbReference type="ChEBI" id="CHEBI:58273"/>
        <dbReference type="ChEBI" id="CHEBI:59776"/>
        <dbReference type="EC" id="2.2.1.1"/>
    </reaction>
</comment>
<feature type="binding site" evidence="15">
    <location>
        <position position="69"/>
    </location>
    <ligand>
        <name>thiamine diphosphate</name>
        <dbReference type="ChEBI" id="CHEBI:58937"/>
    </ligand>
</feature>
<protein>
    <recommendedName>
        <fullName evidence="5 12">Transketolase</fullName>
        <ecNumber evidence="5 12">2.2.1.1</ecNumber>
    </recommendedName>
</protein>
<feature type="binding site" evidence="14">
    <location>
        <position position="388"/>
    </location>
    <ligand>
        <name>substrate</name>
    </ligand>
</feature>
<dbReference type="InterPro" id="IPR005478">
    <property type="entry name" value="Transketolase_bac-like"/>
</dbReference>
<dbReference type="GO" id="GO:0005829">
    <property type="term" value="C:cytosol"/>
    <property type="evidence" value="ECO:0007669"/>
    <property type="project" value="TreeGrafter"/>
</dbReference>
<gene>
    <name evidence="20" type="primary">tkt</name>
    <name evidence="20" type="ORF">LL252_18085</name>
</gene>
<dbReference type="Pfam" id="PF00456">
    <property type="entry name" value="Transketolase_N"/>
    <property type="match status" value="1"/>
</dbReference>
<feature type="site" description="Important for catalytic activity" evidence="17">
    <location>
        <position position="264"/>
    </location>
</feature>
<dbReference type="NCBIfam" id="TIGR00232">
    <property type="entry name" value="tktlase_bact"/>
    <property type="match status" value="1"/>
</dbReference>
<dbReference type="FunFam" id="3.40.50.920:FF:000003">
    <property type="entry name" value="Transketolase"/>
    <property type="match status" value="1"/>
</dbReference>
<dbReference type="SMART" id="SM00861">
    <property type="entry name" value="Transket_pyr"/>
    <property type="match status" value="1"/>
</dbReference>
<evidence type="ECO:0000313" key="20">
    <source>
        <dbReference type="EMBL" id="MCC4310479.1"/>
    </source>
</evidence>
<keyword evidence="7 16" id="KW-0479">Metal-binding</keyword>
<feature type="binding site" evidence="14">
    <location>
        <position position="361"/>
    </location>
    <ligand>
        <name>substrate</name>
    </ligand>
</feature>
<dbReference type="Proteomes" id="UP001108027">
    <property type="component" value="Unassembled WGS sequence"/>
</dbReference>
<dbReference type="CDD" id="cd07033">
    <property type="entry name" value="TPP_PYR_DXS_TK_like"/>
    <property type="match status" value="1"/>
</dbReference>
<comment type="function">
    <text evidence="18">Catalyzes the transfer of a two-carbon ketol group from a ketose donor to an aldose acceptor, via a covalent intermediate with the cofactor thiamine pyrophosphate.</text>
</comment>
<evidence type="ECO:0000256" key="13">
    <source>
        <dbReference type="PIRSR" id="PIRSR605478-1"/>
    </source>
</evidence>
<feature type="active site" description="Proton donor" evidence="13">
    <location>
        <position position="415"/>
    </location>
</feature>
<keyword evidence="8 18" id="KW-0106">Calcium</keyword>
<keyword evidence="6 18" id="KW-0808">Transferase</keyword>
<evidence type="ECO:0000256" key="14">
    <source>
        <dbReference type="PIRSR" id="PIRSR605478-2"/>
    </source>
</evidence>
<feature type="binding site" evidence="16">
    <location>
        <position position="158"/>
    </location>
    <ligand>
        <name>Mg(2+)</name>
        <dbReference type="ChEBI" id="CHEBI:18420"/>
    </ligand>
</feature>
<dbReference type="PANTHER" id="PTHR43522">
    <property type="entry name" value="TRANSKETOLASE"/>
    <property type="match status" value="1"/>
</dbReference>
<dbReference type="PROSITE" id="PS00801">
    <property type="entry name" value="TRANSKETOLASE_1"/>
    <property type="match status" value="1"/>
</dbReference>
<dbReference type="FunFam" id="3.40.50.970:FF:000004">
    <property type="entry name" value="Transketolase"/>
    <property type="match status" value="1"/>
</dbReference>
<comment type="similarity">
    <text evidence="3 18">Belongs to the transketolase family.</text>
</comment>
<keyword evidence="10 15" id="KW-0786">Thiamine pyrophosphate</keyword>
<evidence type="ECO:0000256" key="1">
    <source>
        <dbReference type="ARBA" id="ARBA00001913"/>
    </source>
</evidence>
<dbReference type="InterPro" id="IPR005475">
    <property type="entry name" value="Transketolase-like_Pyr-bd"/>
</dbReference>
<evidence type="ECO:0000256" key="10">
    <source>
        <dbReference type="ARBA" id="ARBA00023052"/>
    </source>
</evidence>
<dbReference type="EMBL" id="JAJGNA010000040">
    <property type="protein sequence ID" value="MCC4310479.1"/>
    <property type="molecule type" value="Genomic_DNA"/>
</dbReference>
<evidence type="ECO:0000256" key="5">
    <source>
        <dbReference type="ARBA" id="ARBA00013152"/>
    </source>
</evidence>
<dbReference type="InterPro" id="IPR033247">
    <property type="entry name" value="Transketolase_fam"/>
</dbReference>
<comment type="cofactor">
    <cofactor evidence="2">
        <name>Co(2+)</name>
        <dbReference type="ChEBI" id="CHEBI:48828"/>
    </cofactor>
</comment>
<feature type="binding site" evidence="14">
    <location>
        <position position="524"/>
    </location>
    <ligand>
        <name>substrate</name>
    </ligand>
</feature>
<dbReference type="Pfam" id="PF02779">
    <property type="entry name" value="Transket_pyr"/>
    <property type="match status" value="1"/>
</dbReference>
<evidence type="ECO:0000256" key="17">
    <source>
        <dbReference type="PIRSR" id="PIRSR605478-5"/>
    </source>
</evidence>
<evidence type="ECO:0000256" key="12">
    <source>
        <dbReference type="NCBIfam" id="TIGR00232"/>
    </source>
</evidence>
<dbReference type="SUPFAM" id="SSF52922">
    <property type="entry name" value="TK C-terminal domain-like"/>
    <property type="match status" value="1"/>
</dbReference>
<accession>A0A9Q3URX9</accession>
<feature type="binding site" evidence="16">
    <location>
        <position position="188"/>
    </location>
    <ligand>
        <name>Mg(2+)</name>
        <dbReference type="ChEBI" id="CHEBI:18420"/>
    </ligand>
</feature>
<organism evidence="20 21">
    <name type="scientific">Alloalcanivorax marinus</name>
    <dbReference type="NCBI Taxonomy" id="1177169"/>
    <lineage>
        <taxon>Bacteria</taxon>
        <taxon>Pseudomonadati</taxon>
        <taxon>Pseudomonadota</taxon>
        <taxon>Gammaproteobacteria</taxon>
        <taxon>Oceanospirillales</taxon>
        <taxon>Alcanivoracaceae</taxon>
        <taxon>Alloalcanivorax</taxon>
    </lineage>
</organism>
<dbReference type="RefSeq" id="WP_228235174.1">
    <property type="nucleotide sequence ID" value="NZ_JAJGNA010000040.1"/>
</dbReference>
<evidence type="ECO:0000256" key="16">
    <source>
        <dbReference type="PIRSR" id="PIRSR605478-4"/>
    </source>
</evidence>
<comment type="cofactor">
    <cofactor evidence="1">
        <name>Ca(2+)</name>
        <dbReference type="ChEBI" id="CHEBI:29108"/>
    </cofactor>
</comment>
<dbReference type="InterPro" id="IPR009014">
    <property type="entry name" value="Transketo_C/PFOR_II"/>
</dbReference>
<dbReference type="InterPro" id="IPR005474">
    <property type="entry name" value="Transketolase_N"/>
</dbReference>
<dbReference type="CDD" id="cd02012">
    <property type="entry name" value="TPP_TK"/>
    <property type="match status" value="1"/>
</dbReference>
<dbReference type="GO" id="GO:0004802">
    <property type="term" value="F:transketolase activity"/>
    <property type="evidence" value="ECO:0007669"/>
    <property type="project" value="UniProtKB-UniRule"/>
</dbReference>
<feature type="binding site" evidence="15">
    <location>
        <begin position="117"/>
        <end position="119"/>
    </location>
    <ligand>
        <name>thiamine diphosphate</name>
        <dbReference type="ChEBI" id="CHEBI:58937"/>
    </ligand>
</feature>
<feature type="binding site" evidence="16">
    <location>
        <position position="190"/>
    </location>
    <ligand>
        <name>Mg(2+)</name>
        <dbReference type="ChEBI" id="CHEBI:18420"/>
    </ligand>
</feature>
<dbReference type="InterPro" id="IPR020826">
    <property type="entry name" value="Transketolase_BS"/>
</dbReference>
<dbReference type="FunFam" id="3.40.50.970:FF:000003">
    <property type="entry name" value="Transketolase"/>
    <property type="match status" value="1"/>
</dbReference>